<dbReference type="PANTHER" id="PTHR21174:SF0">
    <property type="entry name" value="HD PHOSPHOHYDROLASE FAMILY PROTEIN-RELATED"/>
    <property type="match status" value="1"/>
</dbReference>
<reference evidence="2 3" key="1">
    <citation type="journal article" date="2015" name="Genome Announc.">
        <title>Complete Genome Sequencing of Protease-Producing Novel Arthrobacter sp. Strain IHBB 11108 Using PacBio Single-Molecule Real-Time Sequencing Technology.</title>
        <authorList>
            <person name="Kiran S."/>
            <person name="Swarnkar M.K."/>
            <person name="Pal M."/>
            <person name="Thakur R."/>
            <person name="Tewari R."/>
            <person name="Singh A.K."/>
            <person name="Gulati A."/>
        </authorList>
    </citation>
    <scope>NUCLEOTIDE SEQUENCE [LARGE SCALE GENOMIC DNA]</scope>
    <source>
        <strain evidence="2 3">IHBB 11108</strain>
    </source>
</reference>
<evidence type="ECO:0000313" key="3">
    <source>
        <dbReference type="Proteomes" id="UP000061839"/>
    </source>
</evidence>
<evidence type="ECO:0000259" key="1">
    <source>
        <dbReference type="Pfam" id="PF13223"/>
    </source>
</evidence>
<dbReference type="PANTHER" id="PTHR21174">
    <property type="match status" value="1"/>
</dbReference>
<dbReference type="InterPro" id="IPR009218">
    <property type="entry name" value="HD_phosphohydro"/>
</dbReference>
<dbReference type="PATRIC" id="fig|1618207.4.peg.2340"/>
<dbReference type="HOGENOM" id="CLU_051795_2_0_11"/>
<dbReference type="KEGG" id="ari:UM93_11550"/>
<dbReference type="AlphaFoldDB" id="A0A0D4C0U2"/>
<dbReference type="EMBL" id="CP011005">
    <property type="protein sequence ID" value="AJT41986.1"/>
    <property type="molecule type" value="Genomic_DNA"/>
</dbReference>
<dbReference type="STRING" id="1618207.UM93_11550"/>
<dbReference type="RefSeq" id="WP_045075714.1">
    <property type="nucleotide sequence ID" value="NZ_CP011005.1"/>
</dbReference>
<evidence type="ECO:0000313" key="2">
    <source>
        <dbReference type="EMBL" id="AJT41986.1"/>
    </source>
</evidence>
<organism evidence="2 3">
    <name type="scientific">Psychromicrobium lacuslunae</name>
    <dbReference type="NCBI Taxonomy" id="1618207"/>
    <lineage>
        <taxon>Bacteria</taxon>
        <taxon>Bacillati</taxon>
        <taxon>Actinomycetota</taxon>
        <taxon>Actinomycetes</taxon>
        <taxon>Micrococcales</taxon>
        <taxon>Micrococcaceae</taxon>
        <taxon>Psychromicrobium</taxon>
    </lineage>
</organism>
<dbReference type="InterPro" id="IPR025109">
    <property type="entry name" value="DUF4031"/>
</dbReference>
<gene>
    <name evidence="2" type="ORF">UM93_11550</name>
</gene>
<keyword evidence="3" id="KW-1185">Reference proteome</keyword>
<accession>A0A0D4C0U2</accession>
<sequence length="293" mass="32673">MAVYLDPPRWPAHGTMFSHLISNQSLEELHSFAATAGIPERAFDRDHYDVPMRRRAELIALGAIPVEGSELTRLLIASGLRVPARLRSESLETALSLRWRALLPGTDDIAAELLERWAEPHRHYHSRTHLLAVLEALELITAELPRTVLLAAWFHDAVYQGVAGQDEEDSARLAEILLSPHLPGNEVAEVARLVRLTVHHDPKPTDHNGALLCDADLAVLGGSAEEYARYRRAVRQDYADIAESDFRRGRAAVLQQLLALKPLYHTEQARQLWGDQAVSNLSEELAELSNPQA</sequence>
<dbReference type="SUPFAM" id="SSF109604">
    <property type="entry name" value="HD-domain/PDEase-like"/>
    <property type="match status" value="1"/>
</dbReference>
<dbReference type="Pfam" id="PF13223">
    <property type="entry name" value="DUF4031"/>
    <property type="match status" value="1"/>
</dbReference>
<name>A0A0D4C0U2_9MICC</name>
<dbReference type="OrthoDB" id="9808993at2"/>
<proteinExistence type="predicted"/>
<dbReference type="Proteomes" id="UP000061839">
    <property type="component" value="Chromosome"/>
</dbReference>
<feature type="domain" description="DUF4031" evidence="1">
    <location>
        <begin position="3"/>
        <end position="77"/>
    </location>
</feature>
<dbReference type="Gene3D" id="1.10.3210.10">
    <property type="entry name" value="Hypothetical protein af1432"/>
    <property type="match status" value="1"/>
</dbReference>
<protein>
    <recommendedName>
        <fullName evidence="1">DUF4031 domain-containing protein</fullName>
    </recommendedName>
</protein>